<proteinExistence type="inferred from homology"/>
<dbReference type="AlphaFoldDB" id="A0A821XHI3"/>
<dbReference type="PROSITE" id="PS00560">
    <property type="entry name" value="CARBOXYPEPT_SER_HIS"/>
    <property type="match status" value="1"/>
</dbReference>
<evidence type="ECO:0000256" key="1">
    <source>
        <dbReference type="ARBA" id="ARBA00009431"/>
    </source>
</evidence>
<accession>A0A821XHI3</accession>
<protein>
    <submittedName>
        <fullName evidence="3">Uncharacterized protein</fullName>
    </submittedName>
</protein>
<keyword evidence="4" id="KW-1185">Reference proteome</keyword>
<dbReference type="OrthoDB" id="443318at2759"/>
<feature type="compositionally biased region" description="Polar residues" evidence="2">
    <location>
        <begin position="29"/>
        <end position="47"/>
    </location>
</feature>
<dbReference type="Pfam" id="PF00450">
    <property type="entry name" value="Peptidase_S10"/>
    <property type="match status" value="1"/>
</dbReference>
<feature type="region of interest" description="Disordered" evidence="2">
    <location>
        <begin position="1"/>
        <end position="48"/>
    </location>
</feature>
<dbReference type="Proteomes" id="UP000663880">
    <property type="component" value="Unassembled WGS sequence"/>
</dbReference>
<dbReference type="GO" id="GO:0004185">
    <property type="term" value="F:serine-type carboxypeptidase activity"/>
    <property type="evidence" value="ECO:0007669"/>
    <property type="project" value="InterPro"/>
</dbReference>
<name>A0A821XHI3_9NEOP</name>
<evidence type="ECO:0000256" key="2">
    <source>
        <dbReference type="SAM" id="MobiDB-lite"/>
    </source>
</evidence>
<evidence type="ECO:0000313" key="3">
    <source>
        <dbReference type="EMBL" id="CAF4941043.1"/>
    </source>
</evidence>
<dbReference type="InterPro" id="IPR001563">
    <property type="entry name" value="Peptidase_S10"/>
</dbReference>
<dbReference type="Gene3D" id="3.40.50.1820">
    <property type="entry name" value="alpha/beta hydrolase"/>
    <property type="match status" value="1"/>
</dbReference>
<organism evidence="3 4">
    <name type="scientific">Pieris macdunnoughi</name>
    <dbReference type="NCBI Taxonomy" id="345717"/>
    <lineage>
        <taxon>Eukaryota</taxon>
        <taxon>Metazoa</taxon>
        <taxon>Ecdysozoa</taxon>
        <taxon>Arthropoda</taxon>
        <taxon>Hexapoda</taxon>
        <taxon>Insecta</taxon>
        <taxon>Pterygota</taxon>
        <taxon>Neoptera</taxon>
        <taxon>Endopterygota</taxon>
        <taxon>Lepidoptera</taxon>
        <taxon>Glossata</taxon>
        <taxon>Ditrysia</taxon>
        <taxon>Papilionoidea</taxon>
        <taxon>Pieridae</taxon>
        <taxon>Pierinae</taxon>
        <taxon>Pieris</taxon>
    </lineage>
</organism>
<dbReference type="InterPro" id="IPR033124">
    <property type="entry name" value="Ser_caboxypep_his_AS"/>
</dbReference>
<dbReference type="GO" id="GO:0006508">
    <property type="term" value="P:proteolysis"/>
    <property type="evidence" value="ECO:0007669"/>
    <property type="project" value="InterPro"/>
</dbReference>
<evidence type="ECO:0000313" key="4">
    <source>
        <dbReference type="Proteomes" id="UP000663880"/>
    </source>
</evidence>
<sequence>MSNEMAVGDKVSKDATVCSDDVVEEATHTEQVSQPSSDALMEGSNQEAKPVYKTAKRYQWKVDGELAGYVKQAGKLVELMVRNAGHMVPGDQPKWALDMITHLTHEKMFTKNTL</sequence>
<comment type="similarity">
    <text evidence="1">Belongs to the peptidase S10 family.</text>
</comment>
<comment type="caution">
    <text evidence="3">The sequence shown here is derived from an EMBL/GenBank/DDBJ whole genome shotgun (WGS) entry which is preliminary data.</text>
</comment>
<reference evidence="3" key="1">
    <citation type="submission" date="2021-02" db="EMBL/GenBank/DDBJ databases">
        <authorList>
            <person name="Steward A R."/>
        </authorList>
    </citation>
    <scope>NUCLEOTIDE SEQUENCE</scope>
</reference>
<dbReference type="SUPFAM" id="SSF53474">
    <property type="entry name" value="alpha/beta-Hydrolases"/>
    <property type="match status" value="1"/>
</dbReference>
<gene>
    <name evidence="3" type="ORF">PMACD_LOCUS14733</name>
</gene>
<dbReference type="InterPro" id="IPR029058">
    <property type="entry name" value="AB_hydrolase_fold"/>
</dbReference>
<dbReference type="EMBL" id="CAJOBZ010000066">
    <property type="protein sequence ID" value="CAF4941043.1"/>
    <property type="molecule type" value="Genomic_DNA"/>
</dbReference>